<dbReference type="NCBIfam" id="NF004479">
    <property type="entry name" value="PRK05815.1-4"/>
    <property type="match status" value="1"/>
</dbReference>
<dbReference type="AlphaFoldDB" id="A0A9D9E7M0"/>
<keyword evidence="3 11" id="KW-0813">Transport</keyword>
<reference evidence="13" key="2">
    <citation type="journal article" date="2021" name="PeerJ">
        <title>Extensive microbial diversity within the chicken gut microbiome revealed by metagenomics and culture.</title>
        <authorList>
            <person name="Gilroy R."/>
            <person name="Ravi A."/>
            <person name="Getino M."/>
            <person name="Pursley I."/>
            <person name="Horton D.L."/>
            <person name="Alikhan N.F."/>
            <person name="Baker D."/>
            <person name="Gharbi K."/>
            <person name="Hall N."/>
            <person name="Watson M."/>
            <person name="Adriaenssens E.M."/>
            <person name="Foster-Nyarko E."/>
            <person name="Jarju S."/>
            <person name="Secka A."/>
            <person name="Antonio M."/>
            <person name="Oren A."/>
            <person name="Chaudhuri R.R."/>
            <person name="La Ragione R."/>
            <person name="Hildebrand F."/>
            <person name="Pallen M.J."/>
        </authorList>
    </citation>
    <scope>NUCLEOTIDE SEQUENCE</scope>
    <source>
        <strain evidence="13">C6-149</strain>
    </source>
</reference>
<dbReference type="EMBL" id="JADIMP010000053">
    <property type="protein sequence ID" value="MBO8441431.1"/>
    <property type="molecule type" value="Genomic_DNA"/>
</dbReference>
<keyword evidence="10 11" id="KW-0066">ATP synthesis</keyword>
<keyword evidence="8 11" id="KW-0406">Ion transport</keyword>
<evidence type="ECO:0000256" key="7">
    <source>
        <dbReference type="ARBA" id="ARBA00022989"/>
    </source>
</evidence>
<proteinExistence type="inferred from homology"/>
<dbReference type="NCBIfam" id="TIGR01131">
    <property type="entry name" value="ATP_synt_6_or_A"/>
    <property type="match status" value="1"/>
</dbReference>
<organism evidence="13 14">
    <name type="scientific">Candidatus Gallilactobacillus intestinavium</name>
    <dbReference type="NCBI Taxonomy" id="2840838"/>
    <lineage>
        <taxon>Bacteria</taxon>
        <taxon>Bacillati</taxon>
        <taxon>Bacillota</taxon>
        <taxon>Bacilli</taxon>
        <taxon>Lactobacillales</taxon>
        <taxon>Lactobacillaceae</taxon>
        <taxon>Lactobacillaceae incertae sedis</taxon>
        <taxon>Candidatus Gallilactobacillus</taxon>
    </lineage>
</organism>
<dbReference type="GO" id="GO:0042777">
    <property type="term" value="P:proton motive force-driven plasma membrane ATP synthesis"/>
    <property type="evidence" value="ECO:0007669"/>
    <property type="project" value="TreeGrafter"/>
</dbReference>
<dbReference type="InterPro" id="IPR000568">
    <property type="entry name" value="ATP_synth_F0_asu"/>
</dbReference>
<keyword evidence="7 11" id="KW-1133">Transmembrane helix</keyword>
<comment type="caution">
    <text evidence="13">The sequence shown here is derived from an EMBL/GenBank/DDBJ whole genome shotgun (WGS) entry which is preliminary data.</text>
</comment>
<evidence type="ECO:0000256" key="11">
    <source>
        <dbReference type="HAMAP-Rule" id="MF_01393"/>
    </source>
</evidence>
<comment type="function">
    <text evidence="11 12">Key component of the proton channel; it plays a direct role in the translocation of protons across the membrane.</text>
</comment>
<dbReference type="Gene3D" id="1.20.120.220">
    <property type="entry name" value="ATP synthase, F0 complex, subunit A"/>
    <property type="match status" value="1"/>
</dbReference>
<feature type="transmembrane region" description="Helical" evidence="11">
    <location>
        <begin position="206"/>
        <end position="226"/>
    </location>
</feature>
<dbReference type="PANTHER" id="PTHR42823">
    <property type="entry name" value="ATP SYNTHASE SUBUNIT A, CHLOROPLASTIC"/>
    <property type="match status" value="1"/>
</dbReference>
<comment type="subcellular location">
    <subcellularLocation>
        <location evidence="11 12">Cell membrane</location>
        <topology evidence="11 12">Multi-pass membrane protein</topology>
    </subcellularLocation>
    <subcellularLocation>
        <location evidence="1">Membrane</location>
        <topology evidence="1">Multi-pass membrane protein</topology>
    </subcellularLocation>
</comment>
<evidence type="ECO:0000256" key="8">
    <source>
        <dbReference type="ARBA" id="ARBA00023065"/>
    </source>
</evidence>
<evidence type="ECO:0000256" key="4">
    <source>
        <dbReference type="ARBA" id="ARBA00022547"/>
    </source>
</evidence>
<evidence type="ECO:0000256" key="3">
    <source>
        <dbReference type="ARBA" id="ARBA00022448"/>
    </source>
</evidence>
<protein>
    <recommendedName>
        <fullName evidence="11 12">ATP synthase subunit a</fullName>
    </recommendedName>
    <alternativeName>
        <fullName evidence="11">ATP synthase F0 sector subunit a</fullName>
    </alternativeName>
    <alternativeName>
        <fullName evidence="11">F-ATPase subunit 6</fullName>
    </alternativeName>
</protein>
<dbReference type="GO" id="GO:0005886">
    <property type="term" value="C:plasma membrane"/>
    <property type="evidence" value="ECO:0007669"/>
    <property type="project" value="UniProtKB-SubCell"/>
</dbReference>
<feature type="transmembrane region" description="Helical" evidence="11">
    <location>
        <begin position="6"/>
        <end position="33"/>
    </location>
</feature>
<evidence type="ECO:0000256" key="1">
    <source>
        <dbReference type="ARBA" id="ARBA00004141"/>
    </source>
</evidence>
<dbReference type="GO" id="GO:0046933">
    <property type="term" value="F:proton-transporting ATP synthase activity, rotational mechanism"/>
    <property type="evidence" value="ECO:0007669"/>
    <property type="project" value="UniProtKB-UniRule"/>
</dbReference>
<feature type="transmembrane region" description="Helical" evidence="11">
    <location>
        <begin position="110"/>
        <end position="128"/>
    </location>
</feature>
<dbReference type="PANTHER" id="PTHR42823:SF3">
    <property type="entry name" value="ATP SYNTHASE SUBUNIT A, CHLOROPLASTIC"/>
    <property type="match status" value="1"/>
</dbReference>
<dbReference type="SUPFAM" id="SSF81336">
    <property type="entry name" value="F1F0 ATP synthase subunit A"/>
    <property type="match status" value="1"/>
</dbReference>
<dbReference type="InterPro" id="IPR035908">
    <property type="entry name" value="F0_ATP_A_sf"/>
</dbReference>
<name>A0A9D9E7M0_9LACO</name>
<keyword evidence="5 11" id="KW-0812">Transmembrane</keyword>
<evidence type="ECO:0000256" key="10">
    <source>
        <dbReference type="ARBA" id="ARBA00023310"/>
    </source>
</evidence>
<dbReference type="InterPro" id="IPR023011">
    <property type="entry name" value="ATP_synth_F0_asu_AS"/>
</dbReference>
<feature type="transmembrane region" description="Helical" evidence="11">
    <location>
        <begin position="71"/>
        <end position="90"/>
    </location>
</feature>
<accession>A0A9D9E7M0</accession>
<dbReference type="PROSITE" id="PS00449">
    <property type="entry name" value="ATPASE_A"/>
    <property type="match status" value="1"/>
</dbReference>
<evidence type="ECO:0000256" key="5">
    <source>
        <dbReference type="ARBA" id="ARBA00022692"/>
    </source>
</evidence>
<comment type="similarity">
    <text evidence="2 11 12">Belongs to the ATPase A chain family.</text>
</comment>
<reference evidence="13" key="1">
    <citation type="submission" date="2020-10" db="EMBL/GenBank/DDBJ databases">
        <authorList>
            <person name="Gilroy R."/>
        </authorList>
    </citation>
    <scope>NUCLEOTIDE SEQUENCE</scope>
    <source>
        <strain evidence="13">C6-149</strain>
    </source>
</reference>
<keyword evidence="9 11" id="KW-0472">Membrane</keyword>
<evidence type="ECO:0000256" key="2">
    <source>
        <dbReference type="ARBA" id="ARBA00006810"/>
    </source>
</evidence>
<keyword evidence="11" id="KW-1003">Cell membrane</keyword>
<dbReference type="InterPro" id="IPR045082">
    <property type="entry name" value="ATP_syn_F0_a_bact/chloroplast"/>
</dbReference>
<dbReference type="PRINTS" id="PR00123">
    <property type="entry name" value="ATPASEA"/>
</dbReference>
<dbReference type="Proteomes" id="UP000823614">
    <property type="component" value="Unassembled WGS sequence"/>
</dbReference>
<evidence type="ECO:0000256" key="9">
    <source>
        <dbReference type="ARBA" id="ARBA00023136"/>
    </source>
</evidence>
<evidence type="ECO:0000256" key="6">
    <source>
        <dbReference type="ARBA" id="ARBA00022781"/>
    </source>
</evidence>
<dbReference type="HAMAP" id="MF_01393">
    <property type="entry name" value="ATP_synth_a_bact"/>
    <property type="match status" value="1"/>
</dbReference>
<feature type="transmembrane region" description="Helical" evidence="11">
    <location>
        <begin position="180"/>
        <end position="199"/>
    </location>
</feature>
<dbReference type="Pfam" id="PF00119">
    <property type="entry name" value="ATP-synt_A"/>
    <property type="match status" value="1"/>
</dbReference>
<evidence type="ECO:0000313" key="14">
    <source>
        <dbReference type="Proteomes" id="UP000823614"/>
    </source>
</evidence>
<keyword evidence="6 11" id="KW-0375">Hydrogen ion transport</keyword>
<dbReference type="GO" id="GO:0045259">
    <property type="term" value="C:proton-transporting ATP synthase complex"/>
    <property type="evidence" value="ECO:0007669"/>
    <property type="project" value="UniProtKB-KW"/>
</dbReference>
<keyword evidence="4 11" id="KW-0138">CF(0)</keyword>
<dbReference type="CDD" id="cd00310">
    <property type="entry name" value="ATP-synt_Fo_a_6"/>
    <property type="match status" value="1"/>
</dbReference>
<evidence type="ECO:0000256" key="12">
    <source>
        <dbReference type="RuleBase" id="RU000483"/>
    </source>
</evidence>
<evidence type="ECO:0000313" key="13">
    <source>
        <dbReference type="EMBL" id="MBO8441431.1"/>
    </source>
</evidence>
<sequence>MGSFKFLGLTFNIANVISITVTFIIMALILIIFSRNLKERPKGLQNALEWLIDFTNGIVKDQLSGDEGSRLGLYAFTLFVFIFISNQLGLFIEISAHGVDYVHSPTASPIITFTMAMITLAFAHYLGVKQKGYKKYLSDNYLKPFIAMLPINIIDEFTNLLTLALRLYGNIYAGEVLVELLAKMAFSHGWITIAVSLPLEMIWQGFSVFIGAIQAYVFVTLSVVYVSQKMLPEE</sequence>
<gene>
    <name evidence="11 13" type="primary">atpB</name>
    <name evidence="13" type="ORF">IAA89_03170</name>
</gene>